<dbReference type="GO" id="GO:0005886">
    <property type="term" value="C:plasma membrane"/>
    <property type="evidence" value="ECO:0007669"/>
    <property type="project" value="UniProtKB-SubCell"/>
</dbReference>
<evidence type="ECO:0000256" key="1">
    <source>
        <dbReference type="ARBA" id="ARBA00004651"/>
    </source>
</evidence>
<feature type="transmembrane region" description="Helical" evidence="8">
    <location>
        <begin position="231"/>
        <end position="248"/>
    </location>
</feature>
<feature type="transmembrane region" description="Helical" evidence="8">
    <location>
        <begin position="73"/>
        <end position="92"/>
    </location>
</feature>
<keyword evidence="7 8" id="KW-0472">Membrane</keyword>
<dbReference type="AlphaFoldDB" id="A0A2S5KMF1"/>
<feature type="transmembrane region" description="Helical" evidence="8">
    <location>
        <begin position="199"/>
        <end position="219"/>
    </location>
</feature>
<protein>
    <recommendedName>
        <fullName evidence="8">Probable membrane transporter protein</fullName>
    </recommendedName>
</protein>
<dbReference type="Pfam" id="PF01925">
    <property type="entry name" value="TauE"/>
    <property type="match status" value="1"/>
</dbReference>
<dbReference type="OrthoDB" id="7029178at2"/>
<dbReference type="InterPro" id="IPR002781">
    <property type="entry name" value="TM_pro_TauE-like"/>
</dbReference>
<evidence type="ECO:0000313" key="9">
    <source>
        <dbReference type="EMBL" id="PPC75892.1"/>
    </source>
</evidence>
<feature type="transmembrane region" description="Helical" evidence="8">
    <location>
        <begin position="38"/>
        <end position="61"/>
    </location>
</feature>
<evidence type="ECO:0000256" key="7">
    <source>
        <dbReference type="ARBA" id="ARBA00023136"/>
    </source>
</evidence>
<keyword evidence="4 8" id="KW-1003">Cell membrane</keyword>
<keyword evidence="6 8" id="KW-1133">Transmembrane helix</keyword>
<feature type="transmembrane region" description="Helical" evidence="8">
    <location>
        <begin position="98"/>
        <end position="120"/>
    </location>
</feature>
<accession>A0A2S5KMF1</accession>
<proteinExistence type="inferred from homology"/>
<dbReference type="Proteomes" id="UP000238196">
    <property type="component" value="Unassembled WGS sequence"/>
</dbReference>
<sequence length="249" mass="26726">MGLTDSLLTLLIIALGSYMQTLTGFAFGLIVIGGMTLLGLAPIAMAAFVVSFLSLFNSVIALWGHGAKIQRGWLARMFLAAVPTMALGIWGLSHLGQAQARLLEGLLGLIIILCSALMMLKPEPRQTPSEGWAFSLSGMLAGVMGGLFATFGPPVAYIMYRQPQPLEAIRATLQALFISTAIARIAMASGVQQLDSQTLILSLVGMPVVFVATVLGRRYRLPVPELMLRRMAFILLMLTGFSLMISALR</sequence>
<feature type="transmembrane region" description="Helical" evidence="8">
    <location>
        <begin position="132"/>
        <end position="156"/>
    </location>
</feature>
<evidence type="ECO:0000256" key="2">
    <source>
        <dbReference type="ARBA" id="ARBA00009142"/>
    </source>
</evidence>
<name>A0A2S5KMF1_9PROT</name>
<gene>
    <name evidence="9" type="ORF">C4K68_18120</name>
</gene>
<evidence type="ECO:0000256" key="5">
    <source>
        <dbReference type="ARBA" id="ARBA00022692"/>
    </source>
</evidence>
<keyword evidence="5 8" id="KW-0812">Transmembrane</keyword>
<dbReference type="InterPro" id="IPR052017">
    <property type="entry name" value="TSUP"/>
</dbReference>
<reference evidence="9 10" key="1">
    <citation type="submission" date="2018-02" db="EMBL/GenBank/DDBJ databases">
        <title>novel marine gammaproteobacteria from coastal saline agro ecosystem.</title>
        <authorList>
            <person name="Krishnan R."/>
            <person name="Ramesh Kumar N."/>
        </authorList>
    </citation>
    <scope>NUCLEOTIDE SEQUENCE [LARGE SCALE GENOMIC DNA]</scope>
    <source>
        <strain evidence="9 10">228</strain>
    </source>
</reference>
<dbReference type="PANTHER" id="PTHR30269">
    <property type="entry name" value="TRANSMEMBRANE PROTEIN YFCA"/>
    <property type="match status" value="1"/>
</dbReference>
<evidence type="ECO:0000313" key="10">
    <source>
        <dbReference type="Proteomes" id="UP000238196"/>
    </source>
</evidence>
<organism evidence="9 10">
    <name type="scientific">Proteobacteria bacterium 228</name>
    <dbReference type="NCBI Taxonomy" id="2083153"/>
    <lineage>
        <taxon>Bacteria</taxon>
        <taxon>Pseudomonadati</taxon>
        <taxon>Pseudomonadota</taxon>
    </lineage>
</organism>
<evidence type="ECO:0000256" key="6">
    <source>
        <dbReference type="ARBA" id="ARBA00022989"/>
    </source>
</evidence>
<comment type="caution">
    <text evidence="9">The sequence shown here is derived from an EMBL/GenBank/DDBJ whole genome shotgun (WGS) entry which is preliminary data.</text>
</comment>
<evidence type="ECO:0000256" key="8">
    <source>
        <dbReference type="RuleBase" id="RU363041"/>
    </source>
</evidence>
<evidence type="ECO:0000256" key="3">
    <source>
        <dbReference type="ARBA" id="ARBA00022448"/>
    </source>
</evidence>
<comment type="similarity">
    <text evidence="2 8">Belongs to the 4-toluene sulfonate uptake permease (TSUP) (TC 2.A.102) family.</text>
</comment>
<dbReference type="EMBL" id="PRLP01000063">
    <property type="protein sequence ID" value="PPC75892.1"/>
    <property type="molecule type" value="Genomic_DNA"/>
</dbReference>
<dbReference type="PANTHER" id="PTHR30269:SF37">
    <property type="entry name" value="MEMBRANE TRANSPORTER PROTEIN"/>
    <property type="match status" value="1"/>
</dbReference>
<keyword evidence="3" id="KW-0813">Transport</keyword>
<comment type="subcellular location">
    <subcellularLocation>
        <location evidence="1 8">Cell membrane</location>
        <topology evidence="1 8">Multi-pass membrane protein</topology>
    </subcellularLocation>
</comment>
<evidence type="ECO:0000256" key="4">
    <source>
        <dbReference type="ARBA" id="ARBA00022475"/>
    </source>
</evidence>
<feature type="transmembrane region" description="Helical" evidence="8">
    <location>
        <begin position="168"/>
        <end position="187"/>
    </location>
</feature>
<feature type="transmembrane region" description="Helical" evidence="8">
    <location>
        <begin position="7"/>
        <end position="32"/>
    </location>
</feature>